<proteinExistence type="predicted"/>
<dbReference type="EMBL" id="CM004391">
    <property type="protein sequence ID" value="KAG8654196.1"/>
    <property type="molecule type" value="Genomic_DNA"/>
</dbReference>
<dbReference type="Proteomes" id="UP000091857">
    <property type="component" value="Chromosome 5"/>
</dbReference>
<protein>
    <submittedName>
        <fullName evidence="1">Uncharacterized protein</fullName>
    </submittedName>
</protein>
<sequence>MELALVSSDHIEVVPTVVEGASTLGSSSNVAIVRAVVSLNRSSPVEEAGERLKRKNYPLSQGTTTTTVGTARKKRRLVKESELISSQKETSSSLPPRKPSSNKVSKGKGKESSSQGVIGDLPTSLISNESRVHFQLSLDSSPTLIAELLNNNVFEMSLNLVDPR</sequence>
<gene>
    <name evidence="1" type="ORF">MANES_05G107751v8</name>
</gene>
<organism evidence="1 2">
    <name type="scientific">Manihot esculenta</name>
    <name type="common">Cassava</name>
    <name type="synonym">Jatropha manihot</name>
    <dbReference type="NCBI Taxonomy" id="3983"/>
    <lineage>
        <taxon>Eukaryota</taxon>
        <taxon>Viridiplantae</taxon>
        <taxon>Streptophyta</taxon>
        <taxon>Embryophyta</taxon>
        <taxon>Tracheophyta</taxon>
        <taxon>Spermatophyta</taxon>
        <taxon>Magnoliopsida</taxon>
        <taxon>eudicotyledons</taxon>
        <taxon>Gunneridae</taxon>
        <taxon>Pentapetalae</taxon>
        <taxon>rosids</taxon>
        <taxon>fabids</taxon>
        <taxon>Malpighiales</taxon>
        <taxon>Euphorbiaceae</taxon>
        <taxon>Crotonoideae</taxon>
        <taxon>Manihoteae</taxon>
        <taxon>Manihot</taxon>
    </lineage>
</organism>
<accession>A0ACB7HPV8</accession>
<reference evidence="2" key="1">
    <citation type="journal article" date="2016" name="Nat. Biotechnol.">
        <title>Sequencing wild and cultivated cassava and related species reveals extensive interspecific hybridization and genetic diversity.</title>
        <authorList>
            <person name="Bredeson J.V."/>
            <person name="Lyons J.B."/>
            <person name="Prochnik S.E."/>
            <person name="Wu G.A."/>
            <person name="Ha C.M."/>
            <person name="Edsinger-Gonzales E."/>
            <person name="Grimwood J."/>
            <person name="Schmutz J."/>
            <person name="Rabbi I.Y."/>
            <person name="Egesi C."/>
            <person name="Nauluvula P."/>
            <person name="Lebot V."/>
            <person name="Ndunguru J."/>
            <person name="Mkamilo G."/>
            <person name="Bart R.S."/>
            <person name="Setter T.L."/>
            <person name="Gleadow R.M."/>
            <person name="Kulakow P."/>
            <person name="Ferguson M.E."/>
            <person name="Rounsley S."/>
            <person name="Rokhsar D.S."/>
        </authorList>
    </citation>
    <scope>NUCLEOTIDE SEQUENCE [LARGE SCALE GENOMIC DNA]</scope>
    <source>
        <strain evidence="2">cv. AM560-2</strain>
    </source>
</reference>
<keyword evidence="2" id="KW-1185">Reference proteome</keyword>
<evidence type="ECO:0000313" key="1">
    <source>
        <dbReference type="EMBL" id="KAG8654196.1"/>
    </source>
</evidence>
<comment type="caution">
    <text evidence="1">The sequence shown here is derived from an EMBL/GenBank/DDBJ whole genome shotgun (WGS) entry which is preliminary data.</text>
</comment>
<name>A0ACB7HPV8_MANES</name>
<evidence type="ECO:0000313" key="2">
    <source>
        <dbReference type="Proteomes" id="UP000091857"/>
    </source>
</evidence>